<dbReference type="AlphaFoldDB" id="A0A4P9WHP7"/>
<sequence>MPKIQLRLLGRNEREEVIQCLSNNLDDSVDPRVTGGNESGREGTSASLKPTLCRATRRAPGVRVIKRDRGVEVICIGSGRGASGVCVPVVDLEDQQQDFGESVVSREGGRLRCEAVKCKSAHLNSSQDAFRFPSDQDILSPIPSRISPDLNMTRTFLVGGNWKMNGSRQLVDSIVETLNKGEWASDV</sequence>
<feature type="region of interest" description="Disordered" evidence="1">
    <location>
        <begin position="29"/>
        <end position="48"/>
    </location>
</feature>
<keyword evidence="3" id="KW-1185">Reference proteome</keyword>
<name>A0A4P9WHP7_9FUNG</name>
<protein>
    <recommendedName>
        <fullName evidence="4">Triosephosphate isomerase</fullName>
    </recommendedName>
</protein>
<organism evidence="2 3">
    <name type="scientific">Blyttiomyces helicus</name>
    <dbReference type="NCBI Taxonomy" id="388810"/>
    <lineage>
        <taxon>Eukaryota</taxon>
        <taxon>Fungi</taxon>
        <taxon>Fungi incertae sedis</taxon>
        <taxon>Chytridiomycota</taxon>
        <taxon>Chytridiomycota incertae sedis</taxon>
        <taxon>Chytridiomycetes</taxon>
        <taxon>Chytridiomycetes incertae sedis</taxon>
        <taxon>Blyttiomyces</taxon>
    </lineage>
</organism>
<dbReference type="OrthoDB" id="6715177at2759"/>
<reference evidence="3" key="1">
    <citation type="journal article" date="2018" name="Nat. Microbiol.">
        <title>Leveraging single-cell genomics to expand the fungal tree of life.</title>
        <authorList>
            <person name="Ahrendt S.R."/>
            <person name="Quandt C.A."/>
            <person name="Ciobanu D."/>
            <person name="Clum A."/>
            <person name="Salamov A."/>
            <person name="Andreopoulos B."/>
            <person name="Cheng J.F."/>
            <person name="Woyke T."/>
            <person name="Pelin A."/>
            <person name="Henrissat B."/>
            <person name="Reynolds N.K."/>
            <person name="Benny G.L."/>
            <person name="Smith M.E."/>
            <person name="James T.Y."/>
            <person name="Grigoriev I.V."/>
        </authorList>
    </citation>
    <scope>NUCLEOTIDE SEQUENCE [LARGE SCALE GENOMIC DNA]</scope>
</reference>
<evidence type="ECO:0000313" key="3">
    <source>
        <dbReference type="Proteomes" id="UP000269721"/>
    </source>
</evidence>
<evidence type="ECO:0008006" key="4">
    <source>
        <dbReference type="Google" id="ProtNLM"/>
    </source>
</evidence>
<feature type="non-terminal residue" evidence="2">
    <location>
        <position position="187"/>
    </location>
</feature>
<evidence type="ECO:0000313" key="2">
    <source>
        <dbReference type="EMBL" id="RKO90066.1"/>
    </source>
</evidence>
<evidence type="ECO:0000256" key="1">
    <source>
        <dbReference type="SAM" id="MobiDB-lite"/>
    </source>
</evidence>
<accession>A0A4P9WHP7</accession>
<dbReference type="EMBL" id="KZ995742">
    <property type="protein sequence ID" value="RKO90066.1"/>
    <property type="molecule type" value="Genomic_DNA"/>
</dbReference>
<gene>
    <name evidence="2" type="ORF">BDK51DRAFT_32443</name>
</gene>
<proteinExistence type="predicted"/>
<dbReference type="Proteomes" id="UP000269721">
    <property type="component" value="Unassembled WGS sequence"/>
</dbReference>